<dbReference type="PROSITE" id="PS51257">
    <property type="entry name" value="PROKAR_LIPOPROTEIN"/>
    <property type="match status" value="1"/>
</dbReference>
<evidence type="ECO:0000313" key="2">
    <source>
        <dbReference type="EMBL" id="MST48995.1"/>
    </source>
</evidence>
<keyword evidence="3" id="KW-1185">Reference proteome</keyword>
<evidence type="ECO:0000256" key="1">
    <source>
        <dbReference type="SAM" id="SignalP"/>
    </source>
</evidence>
<reference evidence="2 3" key="1">
    <citation type="submission" date="2019-08" db="EMBL/GenBank/DDBJ databases">
        <title>In-depth cultivation of the pig gut microbiome towards novel bacterial diversity and tailored functional studies.</title>
        <authorList>
            <person name="Wylensek D."/>
            <person name="Hitch T.C.A."/>
            <person name="Clavel T."/>
        </authorList>
    </citation>
    <scope>NUCLEOTIDE SEQUENCE [LARGE SCALE GENOMIC DNA]</scope>
    <source>
        <strain evidence="2 3">RF-GAM-744-WT-7</strain>
    </source>
</reference>
<gene>
    <name evidence="2" type="ORF">FYJ63_01795</name>
</gene>
<dbReference type="AlphaFoldDB" id="A0A7K0K1S7"/>
<dbReference type="Proteomes" id="UP000442535">
    <property type="component" value="Unassembled WGS sequence"/>
</dbReference>
<evidence type="ECO:0008006" key="4">
    <source>
        <dbReference type="Google" id="ProtNLM"/>
    </source>
</evidence>
<dbReference type="EMBL" id="VUMY01000002">
    <property type="protein sequence ID" value="MST48995.1"/>
    <property type="molecule type" value="Genomic_DNA"/>
</dbReference>
<evidence type="ECO:0000313" key="3">
    <source>
        <dbReference type="Proteomes" id="UP000442535"/>
    </source>
</evidence>
<feature type="signal peptide" evidence="1">
    <location>
        <begin position="1"/>
        <end position="28"/>
    </location>
</feature>
<accession>A0A7K0K1S7</accession>
<proteinExistence type="predicted"/>
<protein>
    <recommendedName>
        <fullName evidence="4">Lipoprotein</fullName>
    </recommendedName>
</protein>
<sequence>MSGRSVFGLIFSGLVLLGSLAGCATSNAEVSPSPSSPLEVSGDVTEQAKQALAKGGLELPAGATNVTYERVQDEQNPYKDLYRITFDLSSQKALKYCEEQGVGPGFSGDIVASQAKINFGFVPDESQLKSRCDSLWDEDLRWNRAITVNDENPATVWVAVGLMGR</sequence>
<name>A0A7K0K1S7_9ACTO</name>
<comment type="caution">
    <text evidence="2">The sequence shown here is derived from an EMBL/GenBank/DDBJ whole genome shotgun (WGS) entry which is preliminary data.</text>
</comment>
<dbReference type="RefSeq" id="WP_154543234.1">
    <property type="nucleotide sequence ID" value="NZ_VUMY01000002.1"/>
</dbReference>
<feature type="chain" id="PRO_5039095074" description="Lipoprotein" evidence="1">
    <location>
        <begin position="29"/>
        <end position="165"/>
    </location>
</feature>
<organism evidence="2 3">
    <name type="scientific">Mobiluncus porci</name>
    <dbReference type="NCBI Taxonomy" id="2652278"/>
    <lineage>
        <taxon>Bacteria</taxon>
        <taxon>Bacillati</taxon>
        <taxon>Actinomycetota</taxon>
        <taxon>Actinomycetes</taxon>
        <taxon>Actinomycetales</taxon>
        <taxon>Actinomycetaceae</taxon>
        <taxon>Mobiluncus</taxon>
    </lineage>
</organism>
<keyword evidence="1" id="KW-0732">Signal</keyword>